<organism evidence="1">
    <name type="scientific">freshwater metagenome</name>
    <dbReference type="NCBI Taxonomy" id="449393"/>
    <lineage>
        <taxon>unclassified sequences</taxon>
        <taxon>metagenomes</taxon>
        <taxon>ecological metagenomes</taxon>
    </lineage>
</organism>
<evidence type="ECO:0000313" key="1">
    <source>
        <dbReference type="EMBL" id="CAB4878779.1"/>
    </source>
</evidence>
<proteinExistence type="predicted"/>
<name>A0A6J7EE92_9ZZZZ</name>
<accession>A0A6J7EE92</accession>
<protein>
    <submittedName>
        <fullName evidence="1">Unannotated protein</fullName>
    </submittedName>
</protein>
<dbReference type="AlphaFoldDB" id="A0A6J7EE92"/>
<gene>
    <name evidence="1" type="ORF">UFOPK3376_01302</name>
</gene>
<sequence>MLLPTVTAADVAYTPPSLTAVLASKVLFSNVSGPADITPPPFKPAVFAEKVELYDSTVPEVLYTAPPYAVAVLPSKVLESMRTSATNTGSAGAGARIGAAPSTAPMAPPPSAWFALKVLSVTEM</sequence>
<reference evidence="1" key="1">
    <citation type="submission" date="2020-05" db="EMBL/GenBank/DDBJ databases">
        <authorList>
            <person name="Chiriac C."/>
            <person name="Salcher M."/>
            <person name="Ghai R."/>
            <person name="Kavagutti S V."/>
        </authorList>
    </citation>
    <scope>NUCLEOTIDE SEQUENCE</scope>
</reference>
<dbReference type="EMBL" id="CAFBLP010000027">
    <property type="protein sequence ID" value="CAB4878779.1"/>
    <property type="molecule type" value="Genomic_DNA"/>
</dbReference>